<dbReference type="AlphaFoldDB" id="A0A183T7H0"/>
<dbReference type="WBParaSite" id="SSLN_0001288501-mRNA-1">
    <property type="protein sequence ID" value="SSLN_0001288501-mRNA-1"/>
    <property type="gene ID" value="SSLN_0001288501"/>
</dbReference>
<evidence type="ECO:0000313" key="4">
    <source>
        <dbReference type="WBParaSite" id="SSLN_0001288501-mRNA-1"/>
    </source>
</evidence>
<reference evidence="4" key="1">
    <citation type="submission" date="2016-06" db="UniProtKB">
        <authorList>
            <consortium name="WormBaseParasite"/>
        </authorList>
    </citation>
    <scope>IDENTIFICATION</scope>
</reference>
<dbReference type="Proteomes" id="UP000275846">
    <property type="component" value="Unassembled WGS sequence"/>
</dbReference>
<reference evidence="2 3" key="2">
    <citation type="submission" date="2018-11" db="EMBL/GenBank/DDBJ databases">
        <authorList>
            <consortium name="Pathogen Informatics"/>
        </authorList>
    </citation>
    <scope>NUCLEOTIDE SEQUENCE [LARGE SCALE GENOMIC DNA]</scope>
    <source>
        <strain evidence="2 3">NST_G2</strain>
    </source>
</reference>
<organism evidence="4">
    <name type="scientific">Schistocephalus solidus</name>
    <name type="common">Tapeworm</name>
    <dbReference type="NCBI Taxonomy" id="70667"/>
    <lineage>
        <taxon>Eukaryota</taxon>
        <taxon>Metazoa</taxon>
        <taxon>Spiralia</taxon>
        <taxon>Lophotrochozoa</taxon>
        <taxon>Platyhelminthes</taxon>
        <taxon>Cestoda</taxon>
        <taxon>Eucestoda</taxon>
        <taxon>Diphyllobothriidea</taxon>
        <taxon>Diphyllobothriidae</taxon>
        <taxon>Schistocephalus</taxon>
    </lineage>
</organism>
<name>A0A183T7H0_SCHSO</name>
<sequence>MVESPEDNREFAMGQDTSFIATVTFSVDEVRRVLSQIKPDKSPEPDGIPGLISNCYSINRHLPSPVQLYVTGLGSAFKHSPQSSQGTKQRQPVVPEASSAASTSKHDTPTRPPVSKSTLSRLNLVNAENWDLFLKMVF</sequence>
<accession>A0A183T7H0</accession>
<dbReference type="OrthoDB" id="6819250at2759"/>
<dbReference type="EMBL" id="UYSU01037255">
    <property type="protein sequence ID" value="VDL98803.1"/>
    <property type="molecule type" value="Genomic_DNA"/>
</dbReference>
<evidence type="ECO:0000313" key="2">
    <source>
        <dbReference type="EMBL" id="VDL98803.1"/>
    </source>
</evidence>
<feature type="region of interest" description="Disordered" evidence="1">
    <location>
        <begin position="77"/>
        <end position="117"/>
    </location>
</feature>
<protein>
    <submittedName>
        <fullName evidence="4">Mediator of RNA polymerase II transcription subunit 13</fullName>
    </submittedName>
</protein>
<gene>
    <name evidence="2" type="ORF">SSLN_LOCUS12418</name>
</gene>
<dbReference type="STRING" id="70667.A0A183T7H0"/>
<evidence type="ECO:0000313" key="3">
    <source>
        <dbReference type="Proteomes" id="UP000275846"/>
    </source>
</evidence>
<keyword evidence="3" id="KW-1185">Reference proteome</keyword>
<evidence type="ECO:0000256" key="1">
    <source>
        <dbReference type="SAM" id="MobiDB-lite"/>
    </source>
</evidence>
<proteinExistence type="predicted"/>
<feature type="compositionally biased region" description="Polar residues" evidence="1">
    <location>
        <begin position="80"/>
        <end position="90"/>
    </location>
</feature>